<dbReference type="Proteomes" id="UP000095185">
    <property type="component" value="Chromosome"/>
</dbReference>
<feature type="binding site" evidence="6">
    <location>
        <begin position="120"/>
        <end position="122"/>
    </location>
    <ligand>
        <name>biotin</name>
        <dbReference type="ChEBI" id="CHEBI:57586"/>
    </ligand>
</feature>
<dbReference type="Pfam" id="PF03099">
    <property type="entry name" value="BPL_LplA_LipB"/>
    <property type="match status" value="1"/>
</dbReference>
<dbReference type="CDD" id="cd16442">
    <property type="entry name" value="BPL"/>
    <property type="match status" value="1"/>
</dbReference>
<dbReference type="CDD" id="cd00090">
    <property type="entry name" value="HTH_ARSR"/>
    <property type="match status" value="1"/>
</dbReference>
<keyword evidence="6" id="KW-0805">Transcription regulation</keyword>
<dbReference type="KEGG" id="clz:BIU88_12290"/>
<comment type="catalytic activity">
    <reaction evidence="5 6">
        <text>biotin + L-lysyl-[protein] + ATP = N(6)-biotinyl-L-lysyl-[protein] + AMP + diphosphate + H(+)</text>
        <dbReference type="Rhea" id="RHEA:11756"/>
        <dbReference type="Rhea" id="RHEA-COMP:9752"/>
        <dbReference type="Rhea" id="RHEA-COMP:10505"/>
        <dbReference type="ChEBI" id="CHEBI:15378"/>
        <dbReference type="ChEBI" id="CHEBI:29969"/>
        <dbReference type="ChEBI" id="CHEBI:30616"/>
        <dbReference type="ChEBI" id="CHEBI:33019"/>
        <dbReference type="ChEBI" id="CHEBI:57586"/>
        <dbReference type="ChEBI" id="CHEBI:83144"/>
        <dbReference type="ChEBI" id="CHEBI:456215"/>
        <dbReference type="EC" id="6.3.4.15"/>
    </reaction>
</comment>
<dbReference type="OrthoDB" id="9807064at2"/>
<keyword evidence="6" id="KW-0238">DNA-binding</keyword>
<evidence type="ECO:0000256" key="1">
    <source>
        <dbReference type="ARBA" id="ARBA00022598"/>
    </source>
</evidence>
<dbReference type="GO" id="GO:0005524">
    <property type="term" value="F:ATP binding"/>
    <property type="evidence" value="ECO:0007669"/>
    <property type="project" value="UniProtKB-UniRule"/>
</dbReference>
<keyword evidence="6" id="KW-0804">Transcription</keyword>
<evidence type="ECO:0000259" key="7">
    <source>
        <dbReference type="PROSITE" id="PS51733"/>
    </source>
</evidence>
<dbReference type="EMBL" id="CP017305">
    <property type="protein sequence ID" value="AOS84836.1"/>
    <property type="molecule type" value="Genomic_DNA"/>
</dbReference>
<feature type="binding site" evidence="6">
    <location>
        <position position="188"/>
    </location>
    <ligand>
        <name>biotin</name>
        <dbReference type="ChEBI" id="CHEBI:57586"/>
    </ligand>
</feature>
<proteinExistence type="inferred from homology"/>
<dbReference type="STRING" id="274537.BIU88_12290"/>
<dbReference type="InterPro" id="IPR008988">
    <property type="entry name" value="Transcriptional_repressor_C"/>
</dbReference>
<dbReference type="NCBIfam" id="TIGR00121">
    <property type="entry name" value="birA_ligase"/>
    <property type="match status" value="1"/>
</dbReference>
<dbReference type="InterPro" id="IPR003142">
    <property type="entry name" value="BPL_C"/>
</dbReference>
<keyword evidence="2 6" id="KW-0547">Nucleotide-binding</keyword>
<gene>
    <name evidence="6" type="primary">birA</name>
    <name evidence="8" type="ORF">BIU88_12290</name>
</gene>
<evidence type="ECO:0000256" key="6">
    <source>
        <dbReference type="HAMAP-Rule" id="MF_00978"/>
    </source>
</evidence>
<dbReference type="InterPro" id="IPR004143">
    <property type="entry name" value="BPL_LPL_catalytic"/>
</dbReference>
<evidence type="ECO:0000256" key="2">
    <source>
        <dbReference type="ARBA" id="ARBA00022741"/>
    </source>
</evidence>
<dbReference type="PANTHER" id="PTHR12835:SF5">
    <property type="entry name" value="BIOTIN--PROTEIN LIGASE"/>
    <property type="match status" value="1"/>
</dbReference>
<comment type="function">
    <text evidence="6">Acts both as a biotin--[acetyl-CoA-carboxylase] ligase and a repressor.</text>
</comment>
<dbReference type="InterPro" id="IPR036388">
    <property type="entry name" value="WH-like_DNA-bd_sf"/>
</dbReference>
<dbReference type="InterPro" id="IPR030855">
    <property type="entry name" value="Bifunct_BirA"/>
</dbReference>
<evidence type="ECO:0000313" key="9">
    <source>
        <dbReference type="Proteomes" id="UP000095185"/>
    </source>
</evidence>
<sequence>MNPVTATILQRLAGNGGFVSGGDLCGELRISRSAVWKHIAALRKAGYAIVAVSGKGYRLERLTGDPVQEEVAPLLDTASFGRNFISLASTDSTNLRARALARDGAAEGTVVVADSQTGGRGRMRRAWVSPAGVNLYCSIVLRPPVPSVRVPEIPLVAAAAIHEAVAAECPDLAAFIKWPNDIIVAGRKLCGILCEMESEPDCTHFVVVGFGLNVNLDPAPEELREIATSIAIATGRSASRARLLAAVLNRFERLYLDWRERDDLSFILPYLEAHAWLKGRELKIEQFSKVLTGLEAGLSPQGHLLLRTADGSILPVSSGEAHLLPVNHETRPA</sequence>
<evidence type="ECO:0000256" key="3">
    <source>
        <dbReference type="ARBA" id="ARBA00022840"/>
    </source>
</evidence>
<feature type="domain" description="BPL/LPL catalytic" evidence="7">
    <location>
        <begin position="69"/>
        <end position="259"/>
    </location>
</feature>
<dbReference type="EC" id="6.3.4.15" evidence="6"/>
<organism evidence="8 9">
    <name type="scientific">Chlorobaculum limnaeum</name>
    <dbReference type="NCBI Taxonomy" id="274537"/>
    <lineage>
        <taxon>Bacteria</taxon>
        <taxon>Pseudomonadati</taxon>
        <taxon>Chlorobiota</taxon>
        <taxon>Chlorobiia</taxon>
        <taxon>Chlorobiales</taxon>
        <taxon>Chlorobiaceae</taxon>
        <taxon>Chlorobaculum</taxon>
    </lineage>
</organism>
<dbReference type="InterPro" id="IPR036390">
    <property type="entry name" value="WH_DNA-bd_sf"/>
</dbReference>
<dbReference type="PROSITE" id="PS51733">
    <property type="entry name" value="BPL_LPL_CATALYTIC"/>
    <property type="match status" value="1"/>
</dbReference>
<keyword evidence="1 6" id="KW-0436">Ligase</keyword>
<dbReference type="InterPro" id="IPR045864">
    <property type="entry name" value="aa-tRNA-synth_II/BPL/LPL"/>
</dbReference>
<dbReference type="SUPFAM" id="SSF46785">
    <property type="entry name" value="Winged helix' DNA-binding domain"/>
    <property type="match status" value="1"/>
</dbReference>
<feature type="DNA-binding region" description="H-T-H motif" evidence="6">
    <location>
        <begin position="21"/>
        <end position="40"/>
    </location>
</feature>
<dbReference type="GO" id="GO:0004077">
    <property type="term" value="F:biotin--[biotin carboxyl-carrier protein] ligase activity"/>
    <property type="evidence" value="ECO:0007669"/>
    <property type="project" value="UniProtKB-UniRule"/>
</dbReference>
<dbReference type="GO" id="GO:0006355">
    <property type="term" value="P:regulation of DNA-templated transcription"/>
    <property type="evidence" value="ECO:0007669"/>
    <property type="project" value="UniProtKB-UniRule"/>
</dbReference>
<dbReference type="SUPFAM" id="SSF55681">
    <property type="entry name" value="Class II aaRS and biotin synthetases"/>
    <property type="match status" value="1"/>
</dbReference>
<keyword evidence="9" id="KW-1185">Reference proteome</keyword>
<name>A0A1D8D0W0_CHLLM</name>
<dbReference type="InterPro" id="IPR004408">
    <property type="entry name" value="Biotin_CoA_COase_ligase"/>
</dbReference>
<dbReference type="HAMAP" id="MF_00978">
    <property type="entry name" value="Bifunct_BirA"/>
    <property type="match status" value="1"/>
</dbReference>
<dbReference type="Gene3D" id="3.30.930.10">
    <property type="entry name" value="Bira Bifunctional Protein, Domain 2"/>
    <property type="match status" value="1"/>
</dbReference>
<dbReference type="InterPro" id="IPR013196">
    <property type="entry name" value="HTH_11"/>
</dbReference>
<accession>A0A1D8D0W0</accession>
<keyword evidence="3 6" id="KW-0067">ATP-binding</keyword>
<feature type="binding site" evidence="6">
    <location>
        <position position="116"/>
    </location>
    <ligand>
        <name>biotin</name>
        <dbReference type="ChEBI" id="CHEBI:57586"/>
    </ligand>
</feature>
<dbReference type="GO" id="GO:0003677">
    <property type="term" value="F:DNA binding"/>
    <property type="evidence" value="ECO:0007669"/>
    <property type="project" value="UniProtKB-UniRule"/>
</dbReference>
<evidence type="ECO:0000256" key="4">
    <source>
        <dbReference type="ARBA" id="ARBA00023267"/>
    </source>
</evidence>
<protein>
    <recommendedName>
        <fullName evidence="6">Bifunctional ligase/repressor BirA</fullName>
    </recommendedName>
    <alternativeName>
        <fullName evidence="6">Biotin--[acetyl-CoA-carboxylase] ligase</fullName>
        <ecNumber evidence="6">6.3.4.15</ecNumber>
    </alternativeName>
    <alternativeName>
        <fullName evidence="6">Biotin--protein ligase</fullName>
    </alternativeName>
    <alternativeName>
        <fullName evidence="6">Biotin-[acetyl-CoA carboxylase] synthetase</fullName>
    </alternativeName>
</protein>
<reference evidence="8" key="1">
    <citation type="submission" date="2016-09" db="EMBL/GenBank/DDBJ databases">
        <title>Genome sequence of Chlorobaculum limnaeum.</title>
        <authorList>
            <person name="Liu Z."/>
            <person name="Tank M."/>
            <person name="Bryant D.A."/>
        </authorList>
    </citation>
    <scope>NUCLEOTIDE SEQUENCE [LARGE SCALE GENOMIC DNA]</scope>
    <source>
        <strain evidence="8">DSM 1677</strain>
    </source>
</reference>
<dbReference type="InterPro" id="IPR011991">
    <property type="entry name" value="ArsR-like_HTH"/>
</dbReference>
<keyword evidence="6" id="KW-0678">Repressor</keyword>
<dbReference type="Gene3D" id="1.10.10.10">
    <property type="entry name" value="Winged helix-like DNA-binding domain superfamily/Winged helix DNA-binding domain"/>
    <property type="match status" value="1"/>
</dbReference>
<feature type="binding site" evidence="6">
    <location>
        <begin position="92"/>
        <end position="94"/>
    </location>
    <ligand>
        <name>biotin</name>
        <dbReference type="ChEBI" id="CHEBI:57586"/>
    </ligand>
</feature>
<keyword evidence="4 6" id="KW-0092">Biotin</keyword>
<comment type="similarity">
    <text evidence="6">Belongs to the biotin--protein ligase family.</text>
</comment>
<dbReference type="PANTHER" id="PTHR12835">
    <property type="entry name" value="BIOTIN PROTEIN LIGASE"/>
    <property type="match status" value="1"/>
</dbReference>
<dbReference type="RefSeq" id="WP_069811022.1">
    <property type="nucleotide sequence ID" value="NZ_CP017305.1"/>
</dbReference>
<dbReference type="AlphaFoldDB" id="A0A1D8D0W0"/>
<dbReference type="GO" id="GO:0005737">
    <property type="term" value="C:cytoplasm"/>
    <property type="evidence" value="ECO:0007669"/>
    <property type="project" value="TreeGrafter"/>
</dbReference>
<evidence type="ECO:0000256" key="5">
    <source>
        <dbReference type="ARBA" id="ARBA00047846"/>
    </source>
</evidence>
<evidence type="ECO:0000313" key="8">
    <source>
        <dbReference type="EMBL" id="AOS84836.1"/>
    </source>
</evidence>
<dbReference type="Pfam" id="PF02237">
    <property type="entry name" value="BPL_C"/>
    <property type="match status" value="1"/>
</dbReference>
<dbReference type="SUPFAM" id="SSF50037">
    <property type="entry name" value="C-terminal domain of transcriptional repressors"/>
    <property type="match status" value="1"/>
</dbReference>
<dbReference type="Pfam" id="PF08279">
    <property type="entry name" value="HTH_11"/>
    <property type="match status" value="1"/>
</dbReference>